<dbReference type="GO" id="GO:0016301">
    <property type="term" value="F:kinase activity"/>
    <property type="evidence" value="ECO:0007669"/>
    <property type="project" value="UniProtKB-KW"/>
</dbReference>
<dbReference type="CDD" id="cd01166">
    <property type="entry name" value="KdgK"/>
    <property type="match status" value="1"/>
</dbReference>
<dbReference type="InterPro" id="IPR011611">
    <property type="entry name" value="PfkB_dom"/>
</dbReference>
<gene>
    <name evidence="4" type="ORF">MNBD_ALPHA12-1079</name>
</gene>
<dbReference type="SUPFAM" id="SSF53613">
    <property type="entry name" value="Ribokinase-like"/>
    <property type="match status" value="1"/>
</dbReference>
<keyword evidence="2" id="KW-0418">Kinase</keyword>
<dbReference type="Gene3D" id="3.40.1190.20">
    <property type="match status" value="1"/>
</dbReference>
<dbReference type="PROSITE" id="PS00583">
    <property type="entry name" value="PFKB_KINASES_1"/>
    <property type="match status" value="1"/>
</dbReference>
<accession>A0A3B0U0F1</accession>
<evidence type="ECO:0000313" key="4">
    <source>
        <dbReference type="EMBL" id="VAW14274.1"/>
    </source>
</evidence>
<dbReference type="AlphaFoldDB" id="A0A3B0U0F1"/>
<dbReference type="EMBL" id="UOEO01000006">
    <property type="protein sequence ID" value="VAW14274.1"/>
    <property type="molecule type" value="Genomic_DNA"/>
</dbReference>
<feature type="domain" description="Carbohydrate kinase PfkB" evidence="3">
    <location>
        <begin position="10"/>
        <end position="297"/>
    </location>
</feature>
<evidence type="ECO:0000256" key="1">
    <source>
        <dbReference type="ARBA" id="ARBA00022679"/>
    </source>
</evidence>
<organism evidence="4">
    <name type="scientific">hydrothermal vent metagenome</name>
    <dbReference type="NCBI Taxonomy" id="652676"/>
    <lineage>
        <taxon>unclassified sequences</taxon>
        <taxon>metagenomes</taxon>
        <taxon>ecological metagenomes</taxon>
    </lineage>
</organism>
<proteinExistence type="predicted"/>
<evidence type="ECO:0000259" key="3">
    <source>
        <dbReference type="Pfam" id="PF00294"/>
    </source>
</evidence>
<dbReference type="PANTHER" id="PTHR10584:SF167">
    <property type="entry name" value="PFKB DOMAIN PROTEIN"/>
    <property type="match status" value="1"/>
</dbReference>
<name>A0A3B0U0F1_9ZZZZ</name>
<dbReference type="InterPro" id="IPR002173">
    <property type="entry name" value="Carboh/pur_kinase_PfkB_CS"/>
</dbReference>
<dbReference type="PROSITE" id="PS00584">
    <property type="entry name" value="PFKB_KINASES_2"/>
    <property type="match status" value="1"/>
</dbReference>
<dbReference type="InterPro" id="IPR029056">
    <property type="entry name" value="Ribokinase-like"/>
</dbReference>
<dbReference type="Pfam" id="PF00294">
    <property type="entry name" value="PfkB"/>
    <property type="match status" value="1"/>
</dbReference>
<protein>
    <recommendedName>
        <fullName evidence="3">Carbohydrate kinase PfkB domain-containing protein</fullName>
    </recommendedName>
</protein>
<sequence>MAKDEPGAVFLVGDVMKDIIVLPKGEMRRGSDQAAKIRTRSGGAAANQAVWLAAFGVSARLAARVGAAEQSQLSAGFKARGVTAYLAADKELETGMLISLVAPDGERSFFTDRGANEALCQNDIVQEALENIELVLLSGYSFFSASPRRVVRDLMGWAKEKNIPVAIDPASSGFLSDVGVKNFIEWTSGAAMLFPNEDEAKLLSGEKEINEQLRVLGRSFDLVIIKRGALGASAINHKGEIVCVSAPKVDVVDTTGAGDAFAAGFLCAYMAKKDIRAALLSGVGAGSKAVGHVGAQPAN</sequence>
<evidence type="ECO:0000256" key="2">
    <source>
        <dbReference type="ARBA" id="ARBA00022777"/>
    </source>
</evidence>
<reference evidence="4" key="1">
    <citation type="submission" date="2018-06" db="EMBL/GenBank/DDBJ databases">
        <authorList>
            <person name="Zhirakovskaya E."/>
        </authorList>
    </citation>
    <scope>NUCLEOTIDE SEQUENCE</scope>
</reference>
<dbReference type="PANTHER" id="PTHR10584">
    <property type="entry name" value="SUGAR KINASE"/>
    <property type="match status" value="1"/>
</dbReference>
<keyword evidence="1" id="KW-0808">Transferase</keyword>